<dbReference type="EMBL" id="JBBPBM010000001">
    <property type="protein sequence ID" value="KAK8602313.1"/>
    <property type="molecule type" value="Genomic_DNA"/>
</dbReference>
<evidence type="ECO:0000256" key="1">
    <source>
        <dbReference type="SAM" id="MobiDB-lite"/>
    </source>
</evidence>
<accession>A0ABR2GHB3</accession>
<dbReference type="Proteomes" id="UP001472677">
    <property type="component" value="Unassembled WGS sequence"/>
</dbReference>
<gene>
    <name evidence="2" type="ORF">V6N12_052125</name>
</gene>
<organism evidence="2 3">
    <name type="scientific">Hibiscus sabdariffa</name>
    <name type="common">roselle</name>
    <dbReference type="NCBI Taxonomy" id="183260"/>
    <lineage>
        <taxon>Eukaryota</taxon>
        <taxon>Viridiplantae</taxon>
        <taxon>Streptophyta</taxon>
        <taxon>Embryophyta</taxon>
        <taxon>Tracheophyta</taxon>
        <taxon>Spermatophyta</taxon>
        <taxon>Magnoliopsida</taxon>
        <taxon>eudicotyledons</taxon>
        <taxon>Gunneridae</taxon>
        <taxon>Pentapetalae</taxon>
        <taxon>rosids</taxon>
        <taxon>malvids</taxon>
        <taxon>Malvales</taxon>
        <taxon>Malvaceae</taxon>
        <taxon>Malvoideae</taxon>
        <taxon>Hibiscus</taxon>
    </lineage>
</organism>
<comment type="caution">
    <text evidence="2">The sequence shown here is derived from an EMBL/GenBank/DDBJ whole genome shotgun (WGS) entry which is preliminary data.</text>
</comment>
<keyword evidence="3" id="KW-1185">Reference proteome</keyword>
<feature type="compositionally biased region" description="Basic and acidic residues" evidence="1">
    <location>
        <begin position="102"/>
        <end position="124"/>
    </location>
</feature>
<proteinExistence type="predicted"/>
<evidence type="ECO:0000313" key="3">
    <source>
        <dbReference type="Proteomes" id="UP001472677"/>
    </source>
</evidence>
<sequence length="138" mass="14728">MRSKELISGYKLLSQLGTDIGVRQTSPDLIPALGVNNVASEPTGVPIEPILLETTSRHGVAPVRSRNNEGKDQQDEEETNEDGHAAKVQGQQGFLVPVGTDKASKGDKEDEETKEKDRPPEKVDAAVVGLLGEPDTGC</sequence>
<reference evidence="2 3" key="1">
    <citation type="journal article" date="2024" name="G3 (Bethesda)">
        <title>Genome assembly of Hibiscus sabdariffa L. provides insights into metabolisms of medicinal natural products.</title>
        <authorList>
            <person name="Kim T."/>
        </authorList>
    </citation>
    <scope>NUCLEOTIDE SEQUENCE [LARGE SCALE GENOMIC DNA]</scope>
    <source>
        <strain evidence="2">TK-2024</strain>
        <tissue evidence="2">Old leaves</tissue>
    </source>
</reference>
<evidence type="ECO:0000313" key="2">
    <source>
        <dbReference type="EMBL" id="KAK8602313.1"/>
    </source>
</evidence>
<feature type="region of interest" description="Disordered" evidence="1">
    <location>
        <begin position="53"/>
        <end position="138"/>
    </location>
</feature>
<protein>
    <submittedName>
        <fullName evidence="2">Uncharacterized protein</fullName>
    </submittedName>
</protein>
<name>A0ABR2GHB3_9ROSI</name>